<sequence>MSLGDKLKELRDARNWKQEYVADLMKIDRSTISRYETGKSIPPYQTVLQFAEIFGAEKEYLVGELDEMLKDAAASYVLKESPDDLDMEMIRKLLLQTPSLKEAMLELASLDSRTNEYIAGILKAIIKEHKKFRRMT</sequence>
<dbReference type="AlphaFoldDB" id="A0A5D4RAG6"/>
<dbReference type="SMART" id="SM00530">
    <property type="entry name" value="HTH_XRE"/>
    <property type="match status" value="1"/>
</dbReference>
<dbReference type="EMBL" id="VTER01000007">
    <property type="protein sequence ID" value="TYS47014.1"/>
    <property type="molecule type" value="Genomic_DNA"/>
</dbReference>
<dbReference type="Gene3D" id="1.10.260.40">
    <property type="entry name" value="lambda repressor-like DNA-binding domains"/>
    <property type="match status" value="1"/>
</dbReference>
<dbReference type="SUPFAM" id="SSF47413">
    <property type="entry name" value="lambda repressor-like DNA-binding domains"/>
    <property type="match status" value="1"/>
</dbReference>
<dbReference type="CDD" id="cd00093">
    <property type="entry name" value="HTH_XRE"/>
    <property type="match status" value="1"/>
</dbReference>
<dbReference type="RefSeq" id="WP_148975715.1">
    <property type="nucleotide sequence ID" value="NZ_VTER01000007.1"/>
</dbReference>
<protein>
    <submittedName>
        <fullName evidence="3">Helix-turn-helix domain-containing protein</fullName>
    </submittedName>
</protein>
<accession>A0A5D4RAG6</accession>
<gene>
    <name evidence="3" type="ORF">FZD51_16270</name>
</gene>
<evidence type="ECO:0000313" key="3">
    <source>
        <dbReference type="EMBL" id="TYS47014.1"/>
    </source>
</evidence>
<evidence type="ECO:0000313" key="4">
    <source>
        <dbReference type="Proteomes" id="UP000322139"/>
    </source>
</evidence>
<dbReference type="PROSITE" id="PS50943">
    <property type="entry name" value="HTH_CROC1"/>
    <property type="match status" value="1"/>
</dbReference>
<organism evidence="3 4">
    <name type="scientific">Bacillus infantis</name>
    <dbReference type="NCBI Taxonomy" id="324767"/>
    <lineage>
        <taxon>Bacteria</taxon>
        <taxon>Bacillati</taxon>
        <taxon>Bacillota</taxon>
        <taxon>Bacilli</taxon>
        <taxon>Bacillales</taxon>
        <taxon>Bacillaceae</taxon>
        <taxon>Bacillus</taxon>
    </lineage>
</organism>
<evidence type="ECO:0000259" key="2">
    <source>
        <dbReference type="PROSITE" id="PS50943"/>
    </source>
</evidence>
<feature type="domain" description="HTH cro/C1-type" evidence="2">
    <location>
        <begin position="7"/>
        <end position="61"/>
    </location>
</feature>
<dbReference type="GO" id="GO:0003677">
    <property type="term" value="F:DNA binding"/>
    <property type="evidence" value="ECO:0007669"/>
    <property type="project" value="UniProtKB-KW"/>
</dbReference>
<dbReference type="Proteomes" id="UP000322139">
    <property type="component" value="Unassembled WGS sequence"/>
</dbReference>
<comment type="caution">
    <text evidence="3">The sequence shown here is derived from an EMBL/GenBank/DDBJ whole genome shotgun (WGS) entry which is preliminary data.</text>
</comment>
<reference evidence="3 4" key="1">
    <citation type="submission" date="2019-08" db="EMBL/GenBank/DDBJ databases">
        <title>Bacillus genomes from the desert of Cuatro Cienegas, Coahuila.</title>
        <authorList>
            <person name="Olmedo-Alvarez G."/>
        </authorList>
    </citation>
    <scope>NUCLEOTIDE SEQUENCE [LARGE SCALE GENOMIC DNA]</scope>
    <source>
        <strain evidence="3 4">CH446_14T</strain>
    </source>
</reference>
<dbReference type="InterPro" id="IPR001387">
    <property type="entry name" value="Cro/C1-type_HTH"/>
</dbReference>
<proteinExistence type="predicted"/>
<dbReference type="Pfam" id="PF01381">
    <property type="entry name" value="HTH_3"/>
    <property type="match status" value="1"/>
</dbReference>
<name>A0A5D4RAG6_9BACI</name>
<dbReference type="PANTHER" id="PTHR46558">
    <property type="entry name" value="TRACRIPTIONAL REGULATORY PROTEIN-RELATED-RELATED"/>
    <property type="match status" value="1"/>
</dbReference>
<keyword evidence="1" id="KW-0238">DNA-binding</keyword>
<evidence type="ECO:0000256" key="1">
    <source>
        <dbReference type="ARBA" id="ARBA00023125"/>
    </source>
</evidence>
<dbReference type="PANTHER" id="PTHR46558:SF4">
    <property type="entry name" value="DNA-BIDING PHAGE PROTEIN"/>
    <property type="match status" value="1"/>
</dbReference>
<dbReference type="InterPro" id="IPR010982">
    <property type="entry name" value="Lambda_DNA-bd_dom_sf"/>
</dbReference>